<dbReference type="InterPro" id="IPR045851">
    <property type="entry name" value="AMP-bd_C_sf"/>
</dbReference>
<gene>
    <name evidence="2" type="primary">ACS1</name>
    <name evidence="2" type="ORF">HPULCUR_005893</name>
</gene>
<accession>A0ABP9Y133</accession>
<feature type="domain" description="AMP-binding enzyme C-terminal" evidence="1">
    <location>
        <begin position="8"/>
        <end position="90"/>
    </location>
</feature>
<dbReference type="SUPFAM" id="SSF56801">
    <property type="entry name" value="Acetyl-CoA synthetase-like"/>
    <property type="match status" value="1"/>
</dbReference>
<comment type="caution">
    <text evidence="2">The sequence shown here is derived from an EMBL/GenBank/DDBJ whole genome shotgun (WGS) entry which is preliminary data.</text>
</comment>
<dbReference type="EMBL" id="BAABUJ010000015">
    <property type="protein sequence ID" value="GAA5800463.1"/>
    <property type="molecule type" value="Genomic_DNA"/>
</dbReference>
<proteinExistence type="predicted"/>
<name>A0ABP9Y133_9FUNG</name>
<dbReference type="InterPro" id="IPR025110">
    <property type="entry name" value="AMP-bd_C"/>
</dbReference>
<dbReference type="PANTHER" id="PTHR24095:SF14">
    <property type="entry name" value="ACETYL-COENZYME A SYNTHETASE 1"/>
    <property type="match status" value="1"/>
</dbReference>
<keyword evidence="3" id="KW-1185">Reference proteome</keyword>
<sequence length="131" mass="14262">MVALSTAEIESALILHSDVAEAAVIAGYDELTGQCIHAFCTLKPLVVGVVEPEQQLIKNLILQVRKTIGPFAKPKAIYIVQDLPKTRSGKILRRVLRKIVNNESDQIGDTSTMADEGIIHHLINAVKGTTH</sequence>
<dbReference type="PANTHER" id="PTHR24095">
    <property type="entry name" value="ACETYL-COENZYME A SYNTHETASE"/>
    <property type="match status" value="1"/>
</dbReference>
<organism evidence="2 3">
    <name type="scientific">Helicostylum pulchrum</name>
    <dbReference type="NCBI Taxonomy" id="562976"/>
    <lineage>
        <taxon>Eukaryota</taxon>
        <taxon>Fungi</taxon>
        <taxon>Fungi incertae sedis</taxon>
        <taxon>Mucoromycota</taxon>
        <taxon>Mucoromycotina</taxon>
        <taxon>Mucoromycetes</taxon>
        <taxon>Mucorales</taxon>
        <taxon>Mucorineae</taxon>
        <taxon>Mucoraceae</taxon>
        <taxon>Helicostylum</taxon>
    </lineage>
</organism>
<evidence type="ECO:0000259" key="1">
    <source>
        <dbReference type="Pfam" id="PF13193"/>
    </source>
</evidence>
<dbReference type="Gene3D" id="3.30.300.30">
    <property type="match status" value="1"/>
</dbReference>
<protein>
    <submittedName>
        <fullName evidence="2">Acetyl-CoA synthetase</fullName>
    </submittedName>
</protein>
<evidence type="ECO:0000313" key="2">
    <source>
        <dbReference type="EMBL" id="GAA5800463.1"/>
    </source>
</evidence>
<dbReference type="Pfam" id="PF13193">
    <property type="entry name" value="AMP-binding_C"/>
    <property type="match status" value="1"/>
</dbReference>
<dbReference type="Proteomes" id="UP001476247">
    <property type="component" value="Unassembled WGS sequence"/>
</dbReference>
<evidence type="ECO:0000313" key="3">
    <source>
        <dbReference type="Proteomes" id="UP001476247"/>
    </source>
</evidence>
<reference evidence="2 3" key="1">
    <citation type="submission" date="2024-04" db="EMBL/GenBank/DDBJ databases">
        <title>genome sequences of Mucor flavus KT1a and Helicostylum pulchrum KT1b strains isolation_sourced from the surface of a dry-aged beef.</title>
        <authorList>
            <person name="Toyotome T."/>
            <person name="Hosono M."/>
            <person name="Torimaru M."/>
            <person name="Fukuda K."/>
            <person name="Mikami N."/>
        </authorList>
    </citation>
    <scope>NUCLEOTIDE SEQUENCE [LARGE SCALE GENOMIC DNA]</scope>
    <source>
        <strain evidence="2 3">KT1b</strain>
    </source>
</reference>